<protein>
    <submittedName>
        <fullName evidence="1">Flagellar hook-length control protein FliK</fullName>
    </submittedName>
</protein>
<sequence length="675" mass="72072">MSTPTPSITQQLSQSLSQLTKAASTTQAAKSGVDVTVQQGVGNQIILTDTRRQNVTIPTPRSPSAIGLAANGQYRINVTQHQGQHALLFKPLDSASPSSFSTLQQTTTALAGNAVNTQDVSRLLQGITTDKMLNIVRNLAAHPLPSSPNSSFQIINARVLAAAGQQVTLQLSSSGVNHPVTVTLPEGQTPPKVGQQVNVALTLKNQSVIANILAPSQTTKGENKREFSTLANGQLQGNLANILPKLGQAISLTVDKQQLIRVLFEVSPSQTKGQISNSLATIQGASVPISLSQTAKGFSLDISGMGQSGKGEHPFANAAKPASLSLPIDSKTLQTLLDTFPKFKGNIKEVSANIQNPIHSPTPASLTAQIQSAVQQMVRQAMPLADSPSIGLMQITQALSDTQNKSPETKALLQQLQQALKVDKVAGDLPDTQQLKTLLTAPSAPITPVTLTQPINQQGMMAGLTAILQATLSSRLAKTQRGAADTLMTNVLTFLTTTTGKRPNTVSPRTQQDLSLIDSKHSLLKGLGKIFATHQQSKARSAEQAMQGQDVLYYVLPQQQGQPPKDIELLIRREQDAENGENKQTDKQQRWLLTMKLSAGALGDVLAKAALTSESINIDFYTSSDSLTDLIHRYLPLLTKRLEDAGILVAKSSCQRGHIPDTLNSRPYSIVETHA</sequence>
<organism evidence="1 2">
    <name type="scientific">Fluctibacter corallii</name>
    <dbReference type="NCBI Taxonomy" id="2984329"/>
    <lineage>
        <taxon>Bacteria</taxon>
        <taxon>Pseudomonadati</taxon>
        <taxon>Pseudomonadota</taxon>
        <taxon>Gammaproteobacteria</taxon>
        <taxon>Alteromonadales</taxon>
        <taxon>Alteromonadaceae</taxon>
        <taxon>Fluctibacter</taxon>
    </lineage>
</organism>
<dbReference type="RefSeq" id="WP_263710507.1">
    <property type="nucleotide sequence ID" value="NZ_JAOWKX010000001.1"/>
</dbReference>
<proteinExistence type="predicted"/>
<comment type="caution">
    <text evidence="1">The sequence shown here is derived from an EMBL/GenBank/DDBJ whole genome shotgun (WGS) entry which is preliminary data.</text>
</comment>
<evidence type="ECO:0000313" key="2">
    <source>
        <dbReference type="Proteomes" id="UP001652504"/>
    </source>
</evidence>
<dbReference type="EMBL" id="JAOWKX010000001">
    <property type="protein sequence ID" value="MCV2883308.1"/>
    <property type="molecule type" value="Genomic_DNA"/>
</dbReference>
<dbReference type="Proteomes" id="UP001652504">
    <property type="component" value="Unassembled WGS sequence"/>
</dbReference>
<accession>A0ABT3A3P3</accession>
<keyword evidence="1" id="KW-0966">Cell projection</keyword>
<keyword evidence="2" id="KW-1185">Reference proteome</keyword>
<reference evidence="1 2" key="1">
    <citation type="submission" date="2022-10" db="EMBL/GenBank/DDBJ databases">
        <title>Aestuariibacter sp. AA17 isolated from Montipora capitata coral fragment.</title>
        <authorList>
            <person name="Emsley S.A."/>
            <person name="Pfannmuller K.M."/>
            <person name="Loughran R.M."/>
            <person name="Shlafstein M."/>
            <person name="Papke E."/>
            <person name="Saw J.H."/>
            <person name="Ushijima B."/>
            <person name="Videau P."/>
        </authorList>
    </citation>
    <scope>NUCLEOTIDE SEQUENCE [LARGE SCALE GENOMIC DNA]</scope>
    <source>
        <strain evidence="1 2">AA17</strain>
    </source>
</reference>
<keyword evidence="1" id="KW-0969">Cilium</keyword>
<gene>
    <name evidence="1" type="ORF">OE749_01185</name>
</gene>
<evidence type="ECO:0000313" key="1">
    <source>
        <dbReference type="EMBL" id="MCV2883308.1"/>
    </source>
</evidence>
<name>A0ABT3A3P3_9ALTE</name>
<keyword evidence="1" id="KW-0282">Flagellum</keyword>